<evidence type="ECO:0000256" key="6">
    <source>
        <dbReference type="ARBA" id="ARBA00023136"/>
    </source>
</evidence>
<evidence type="ECO:0000256" key="1">
    <source>
        <dbReference type="ARBA" id="ARBA00004651"/>
    </source>
</evidence>
<accession>A0AAE6CYM2</accession>
<keyword evidence="6 9" id="KW-0472">Membrane</keyword>
<dbReference type="InterPro" id="IPR000390">
    <property type="entry name" value="Small_drug/metabolite_transptr"/>
</dbReference>
<name>A0AAE6CYM2_9BACT</name>
<feature type="transmembrane region" description="Helical" evidence="9">
    <location>
        <begin position="58"/>
        <end position="79"/>
    </location>
</feature>
<evidence type="ECO:0000256" key="8">
    <source>
        <dbReference type="RuleBase" id="RU003942"/>
    </source>
</evidence>
<dbReference type="GO" id="GO:0005886">
    <property type="term" value="C:plasma membrane"/>
    <property type="evidence" value="ECO:0007669"/>
    <property type="project" value="UniProtKB-SubCell"/>
</dbReference>
<sequence length="105" mass="11617">MLHWIILAFSIILEVIATSSMKYASISKNNYYLIIFGICFCLSLTGLFYTLKKIDLSIAYAIWAGCGVALISIVGFFIFKEIVTINKIIFITLIVIGVVGLKLSA</sequence>
<dbReference type="PANTHER" id="PTHR30561:SF1">
    <property type="entry name" value="MULTIDRUG TRANSPORTER EMRE"/>
    <property type="match status" value="1"/>
</dbReference>
<dbReference type="EMBL" id="VRMB01000004">
    <property type="protein sequence ID" value="TXK71428.1"/>
    <property type="molecule type" value="Genomic_DNA"/>
</dbReference>
<evidence type="ECO:0000256" key="7">
    <source>
        <dbReference type="ARBA" id="ARBA00038032"/>
    </source>
</evidence>
<dbReference type="Pfam" id="PF00893">
    <property type="entry name" value="Multi_Drug_Res"/>
    <property type="match status" value="1"/>
</dbReference>
<keyword evidence="3" id="KW-1003">Cell membrane</keyword>
<dbReference type="GO" id="GO:0022857">
    <property type="term" value="F:transmembrane transporter activity"/>
    <property type="evidence" value="ECO:0007669"/>
    <property type="project" value="InterPro"/>
</dbReference>
<evidence type="ECO:0000313" key="12">
    <source>
        <dbReference type="Proteomes" id="UP000293421"/>
    </source>
</evidence>
<evidence type="ECO:0000256" key="3">
    <source>
        <dbReference type="ARBA" id="ARBA00022475"/>
    </source>
</evidence>
<comment type="subcellular location">
    <subcellularLocation>
        <location evidence="1 8">Cell membrane</location>
        <topology evidence="1 8">Multi-pass membrane protein</topology>
    </subcellularLocation>
</comment>
<dbReference type="Proteomes" id="UP000293421">
    <property type="component" value="Chromosome"/>
</dbReference>
<dbReference type="Gene3D" id="1.10.3730.20">
    <property type="match status" value="1"/>
</dbReference>
<evidence type="ECO:0000256" key="4">
    <source>
        <dbReference type="ARBA" id="ARBA00022692"/>
    </source>
</evidence>
<evidence type="ECO:0000256" key="2">
    <source>
        <dbReference type="ARBA" id="ARBA00022448"/>
    </source>
</evidence>
<dbReference type="AlphaFoldDB" id="A0AAE6CYM2"/>
<gene>
    <name evidence="10" type="ORF">A9460_01595</name>
    <name evidence="11" type="ORF">FVD15_00910</name>
</gene>
<dbReference type="InterPro" id="IPR037185">
    <property type="entry name" value="EmrE-like"/>
</dbReference>
<feature type="transmembrane region" description="Helical" evidence="9">
    <location>
        <begin position="31"/>
        <end position="51"/>
    </location>
</feature>
<dbReference type="Proteomes" id="UP000321325">
    <property type="component" value="Unassembled WGS sequence"/>
</dbReference>
<keyword evidence="13" id="KW-1185">Reference proteome</keyword>
<evidence type="ECO:0000313" key="10">
    <source>
        <dbReference type="EMBL" id="QBL13089.1"/>
    </source>
</evidence>
<keyword evidence="5 9" id="KW-1133">Transmembrane helix</keyword>
<evidence type="ECO:0000256" key="9">
    <source>
        <dbReference type="SAM" id="Phobius"/>
    </source>
</evidence>
<evidence type="ECO:0000313" key="13">
    <source>
        <dbReference type="Proteomes" id="UP000321325"/>
    </source>
</evidence>
<keyword evidence="4 8" id="KW-0812">Transmembrane</keyword>
<evidence type="ECO:0000313" key="11">
    <source>
        <dbReference type="EMBL" id="TXK71428.1"/>
    </source>
</evidence>
<dbReference type="InterPro" id="IPR045324">
    <property type="entry name" value="Small_multidrug_res"/>
</dbReference>
<dbReference type="EMBL" id="CP037746">
    <property type="protein sequence ID" value="QBL13089.1"/>
    <property type="molecule type" value="Genomic_DNA"/>
</dbReference>
<protein>
    <submittedName>
        <fullName evidence="10">Multidrug efflux SMR transporter</fullName>
    </submittedName>
</protein>
<proteinExistence type="inferred from homology"/>
<dbReference type="GeneID" id="66287978"/>
<dbReference type="SUPFAM" id="SSF103481">
    <property type="entry name" value="Multidrug resistance efflux transporter EmrE"/>
    <property type="match status" value="1"/>
</dbReference>
<feature type="transmembrane region" description="Helical" evidence="9">
    <location>
        <begin position="85"/>
        <end position="103"/>
    </location>
</feature>
<reference evidence="10 12" key="1">
    <citation type="submission" date="2019-02" db="EMBL/GenBank/DDBJ databases">
        <title>Use of ANI for Rapid Identification of Enteric Bacteria.</title>
        <authorList>
            <person name="Pruckler J."/>
            <person name="Lane C."/>
            <person name="Aubert R."/>
        </authorList>
    </citation>
    <scope>NUCLEOTIDE SEQUENCE [LARGE SCALE GENOMIC DNA]</scope>
    <source>
        <strain evidence="10 12">2014D-0083</strain>
    </source>
</reference>
<dbReference type="RefSeq" id="WP_039665972.1">
    <property type="nucleotide sequence ID" value="NZ_CP037746.1"/>
</dbReference>
<evidence type="ECO:0000256" key="5">
    <source>
        <dbReference type="ARBA" id="ARBA00022989"/>
    </source>
</evidence>
<organism evidence="10 12">
    <name type="scientific">Campylobacter volucris</name>
    <dbReference type="NCBI Taxonomy" id="1031542"/>
    <lineage>
        <taxon>Bacteria</taxon>
        <taxon>Pseudomonadati</taxon>
        <taxon>Campylobacterota</taxon>
        <taxon>Epsilonproteobacteria</taxon>
        <taxon>Campylobacterales</taxon>
        <taxon>Campylobacteraceae</taxon>
        <taxon>Campylobacter</taxon>
    </lineage>
</organism>
<comment type="similarity">
    <text evidence="7 8">Belongs to the drug/metabolite transporter (DMT) superfamily. Small multidrug resistance (SMR) (TC 2.A.7.1) family.</text>
</comment>
<reference evidence="11 13" key="2">
    <citation type="submission" date="2019-08" db="EMBL/GenBank/DDBJ databases">
        <title>Rapid identification of Enteric Bacteria from Whole Genome Sequences (WGS) using Average Nucleotide Identity (ANI).</title>
        <authorList>
            <person name="Lane C."/>
        </authorList>
    </citation>
    <scope>NUCLEOTIDE SEQUENCE [LARGE SCALE GENOMIC DNA]</scope>
    <source>
        <strain evidence="11 13">2010D-8464</strain>
    </source>
</reference>
<dbReference type="PANTHER" id="PTHR30561">
    <property type="entry name" value="SMR FAMILY PROTON-DEPENDENT DRUG EFFLUX TRANSPORTER SUGE"/>
    <property type="match status" value="1"/>
</dbReference>
<keyword evidence="2" id="KW-0813">Transport</keyword>